<feature type="transmembrane region" description="Helical" evidence="6">
    <location>
        <begin position="181"/>
        <end position="203"/>
    </location>
</feature>
<evidence type="ECO:0000256" key="2">
    <source>
        <dbReference type="ARBA" id="ARBA00022692"/>
    </source>
</evidence>
<evidence type="ECO:0000256" key="5">
    <source>
        <dbReference type="SAM" id="MobiDB-lite"/>
    </source>
</evidence>
<feature type="transmembrane region" description="Helical" evidence="6">
    <location>
        <begin position="338"/>
        <end position="362"/>
    </location>
</feature>
<keyword evidence="8" id="KW-1185">Reference proteome</keyword>
<name>A0AAX4K2H1_9TREE</name>
<feature type="compositionally biased region" description="Basic and acidic residues" evidence="5">
    <location>
        <begin position="619"/>
        <end position="639"/>
    </location>
</feature>
<evidence type="ECO:0000256" key="1">
    <source>
        <dbReference type="ARBA" id="ARBA00004141"/>
    </source>
</evidence>
<feature type="transmembrane region" description="Helical" evidence="6">
    <location>
        <begin position="93"/>
        <end position="120"/>
    </location>
</feature>
<proteinExistence type="predicted"/>
<feature type="compositionally biased region" description="Basic and acidic residues" evidence="5">
    <location>
        <begin position="589"/>
        <end position="599"/>
    </location>
</feature>
<protein>
    <recommendedName>
        <fullName evidence="9">G-protein coupled receptors family 1 profile domain-containing protein</fullName>
    </recommendedName>
</protein>
<dbReference type="GeneID" id="91097588"/>
<keyword evidence="2 6" id="KW-0812">Transmembrane</keyword>
<feature type="transmembrane region" description="Helical" evidence="6">
    <location>
        <begin position="12"/>
        <end position="39"/>
    </location>
</feature>
<dbReference type="GO" id="GO:0007189">
    <property type="term" value="P:adenylate cyclase-activating G protein-coupled receptor signaling pathway"/>
    <property type="evidence" value="ECO:0007669"/>
    <property type="project" value="TreeGrafter"/>
</dbReference>
<dbReference type="Gene3D" id="1.20.1070.10">
    <property type="entry name" value="Rhodopsin 7-helix transmembrane proteins"/>
    <property type="match status" value="1"/>
</dbReference>
<dbReference type="AlphaFoldDB" id="A0AAX4K2H1"/>
<comment type="subcellular location">
    <subcellularLocation>
        <location evidence="1">Membrane</location>
        <topology evidence="1">Multi-pass membrane protein</topology>
    </subcellularLocation>
</comment>
<feature type="transmembrane region" description="Helical" evidence="6">
    <location>
        <begin position="132"/>
        <end position="151"/>
    </location>
</feature>
<evidence type="ECO:0000313" key="7">
    <source>
        <dbReference type="EMBL" id="WWC91966.1"/>
    </source>
</evidence>
<evidence type="ECO:0008006" key="9">
    <source>
        <dbReference type="Google" id="ProtNLM"/>
    </source>
</evidence>
<evidence type="ECO:0000313" key="8">
    <source>
        <dbReference type="Proteomes" id="UP001355207"/>
    </source>
</evidence>
<feature type="transmembrane region" description="Helical" evidence="6">
    <location>
        <begin position="51"/>
        <end position="73"/>
    </location>
</feature>
<dbReference type="GO" id="GO:0005886">
    <property type="term" value="C:plasma membrane"/>
    <property type="evidence" value="ECO:0007669"/>
    <property type="project" value="TreeGrafter"/>
</dbReference>
<dbReference type="EMBL" id="CP144106">
    <property type="protein sequence ID" value="WWC91966.1"/>
    <property type="molecule type" value="Genomic_DNA"/>
</dbReference>
<organism evidence="7 8">
    <name type="scientific">Kwoniella dendrophila CBS 6074</name>
    <dbReference type="NCBI Taxonomy" id="1295534"/>
    <lineage>
        <taxon>Eukaryota</taxon>
        <taxon>Fungi</taxon>
        <taxon>Dikarya</taxon>
        <taxon>Basidiomycota</taxon>
        <taxon>Agaricomycotina</taxon>
        <taxon>Tremellomycetes</taxon>
        <taxon>Tremellales</taxon>
        <taxon>Cryptococcaceae</taxon>
        <taxon>Kwoniella</taxon>
    </lineage>
</organism>
<gene>
    <name evidence="7" type="ORF">L201_006919</name>
</gene>
<evidence type="ECO:0000256" key="4">
    <source>
        <dbReference type="ARBA" id="ARBA00023136"/>
    </source>
</evidence>
<dbReference type="PANTHER" id="PTHR23112:SF0">
    <property type="entry name" value="TRANSMEMBRANE PROTEIN 116"/>
    <property type="match status" value="1"/>
</dbReference>
<feature type="region of interest" description="Disordered" evidence="5">
    <location>
        <begin position="488"/>
        <end position="545"/>
    </location>
</feature>
<feature type="transmembrane region" description="Helical" evidence="6">
    <location>
        <begin position="305"/>
        <end position="326"/>
    </location>
</feature>
<feature type="region of interest" description="Disordered" evidence="5">
    <location>
        <begin position="579"/>
        <end position="670"/>
    </location>
</feature>
<reference evidence="7 8" key="1">
    <citation type="submission" date="2024-01" db="EMBL/GenBank/DDBJ databases">
        <title>Comparative genomics of Cryptococcus and Kwoniella reveals pathogenesis evolution and contrasting modes of karyotype evolution via chromosome fusion or intercentromeric recombination.</title>
        <authorList>
            <person name="Coelho M.A."/>
            <person name="David-Palma M."/>
            <person name="Shea T."/>
            <person name="Bowers K."/>
            <person name="McGinley-Smith S."/>
            <person name="Mohammad A.W."/>
            <person name="Gnirke A."/>
            <person name="Yurkov A.M."/>
            <person name="Nowrousian M."/>
            <person name="Sun S."/>
            <person name="Cuomo C.A."/>
            <person name="Heitman J."/>
        </authorList>
    </citation>
    <scope>NUCLEOTIDE SEQUENCE [LARGE SCALE GENOMIC DNA]</scope>
    <source>
        <strain evidence="7 8">CBS 6074</strain>
    </source>
</reference>
<sequence length="670" mass="74739">MTDSITQEDVRYWNAIGSVAAGISMLLALFILFSFLWIYKHKSARHTLDRISFRILLWSMIWEVAYSIDYLIVCANPSFVVTYSKTKACVVGAYFMISIVGVVNWLCTCIAINLMITICFNRNPIQMGLEKWYIVGSTALGLGIPIIPTILGHLGYDPIYGSCYFTSNSENRLKYLLSDMYLWQILSSLIASIAVVATLIRLVRHGRKTTKLLLGGNSMNRILHQRDIEAAQSPVSSDNDKNHNNFGSSSFNADSLPSCFTSLKQNTTSAFNNNLPSTKMFKREPKSESMTNQLQDKLFKISIKIALYPIALILVNGIMTSGDLYLTTTGGVNSESDFIFFLIYNFMYAGRGIPFACLGIFIDPCLKRGYKAVLKERREMRAHGTESELRVKSPTIGDDGILPIIEISEILPYQQGPTEKQDYSKTSKQSESMVKFDDEVDDNLRLNRCSAVVSSGQKRNSDNSLMISSSGISDNGLLQISYGSSFRSKNDDSFKAGQSSTDQEEANGPSHPIIDQNPGQPPKTALLKGSSKSDKRKGSNISDSSLISSILRRKSDCDHVSNSDNDQSASIASGINQDLIINNNDNPDDNGKNHNDDKLCNGPNDSIDVNLGNQKSKLKNYDDHHQLITHDKKPQETRRRSSGKIENQDKDKDKDIEQIEKIFQETQTRL</sequence>
<accession>A0AAX4K2H1</accession>
<keyword evidence="3 6" id="KW-1133">Transmembrane helix</keyword>
<feature type="compositionally biased region" description="Basic and acidic residues" evidence="5">
    <location>
        <begin position="646"/>
        <end position="663"/>
    </location>
</feature>
<dbReference type="GO" id="GO:0004930">
    <property type="term" value="F:G protein-coupled receptor activity"/>
    <property type="evidence" value="ECO:0007669"/>
    <property type="project" value="TreeGrafter"/>
</dbReference>
<evidence type="ECO:0000256" key="3">
    <source>
        <dbReference type="ARBA" id="ARBA00022989"/>
    </source>
</evidence>
<evidence type="ECO:0000256" key="6">
    <source>
        <dbReference type="SAM" id="Phobius"/>
    </source>
</evidence>
<dbReference type="RefSeq" id="XP_066078728.1">
    <property type="nucleotide sequence ID" value="XM_066222631.1"/>
</dbReference>
<dbReference type="PANTHER" id="PTHR23112">
    <property type="entry name" value="G PROTEIN-COUPLED RECEPTOR 157-RELATED"/>
    <property type="match status" value="1"/>
</dbReference>
<dbReference type="Proteomes" id="UP001355207">
    <property type="component" value="Chromosome 9"/>
</dbReference>
<keyword evidence="4 6" id="KW-0472">Membrane</keyword>